<dbReference type="EMBL" id="CAJNOC010003916">
    <property type="protein sequence ID" value="CAF1002882.1"/>
    <property type="molecule type" value="Genomic_DNA"/>
</dbReference>
<organism evidence="3 4">
    <name type="scientific">Brachionus calyciflorus</name>
    <dbReference type="NCBI Taxonomy" id="104777"/>
    <lineage>
        <taxon>Eukaryota</taxon>
        <taxon>Metazoa</taxon>
        <taxon>Spiralia</taxon>
        <taxon>Gnathifera</taxon>
        <taxon>Rotifera</taxon>
        <taxon>Eurotatoria</taxon>
        <taxon>Monogononta</taxon>
        <taxon>Pseudotrocha</taxon>
        <taxon>Ploima</taxon>
        <taxon>Brachionidae</taxon>
        <taxon>Brachionus</taxon>
    </lineage>
</organism>
<evidence type="ECO:0000259" key="2">
    <source>
        <dbReference type="PROSITE" id="PS50966"/>
    </source>
</evidence>
<evidence type="ECO:0000313" key="4">
    <source>
        <dbReference type="Proteomes" id="UP000663879"/>
    </source>
</evidence>
<protein>
    <recommendedName>
        <fullName evidence="2">SWIM-type domain-containing protein</fullName>
    </recommendedName>
</protein>
<sequence length="218" mass="25763">MTFRKQDIINENHHLDGFEIPQLNQIRNLINYYRKNNGNCNDVQSVESYIANYALESFDLDTMNENQFFIFGLKYKKNQKPIINCGTDDRHLNILTSFTLRIRLSVLNAIKCMIEKVVYYSERSCPINNNPKVCPKDLKDIIEFNFNDFKKVTEDIYQYTSLRDKEKLRVNIGAFTCDCSMFLDKAYCVHLIKLADLLDLDLDFFAIKKFFSLKEREL</sequence>
<gene>
    <name evidence="3" type="ORF">OXX778_LOCUS16501</name>
</gene>
<dbReference type="InterPro" id="IPR007527">
    <property type="entry name" value="Znf_SWIM"/>
</dbReference>
<keyword evidence="1" id="KW-0862">Zinc</keyword>
<dbReference type="AlphaFoldDB" id="A0A814GXX2"/>
<keyword evidence="4" id="KW-1185">Reference proteome</keyword>
<name>A0A814GXX2_9BILA</name>
<feature type="domain" description="SWIM-type" evidence="2">
    <location>
        <begin position="168"/>
        <end position="199"/>
    </location>
</feature>
<proteinExistence type="predicted"/>
<evidence type="ECO:0000256" key="1">
    <source>
        <dbReference type="PROSITE-ProRule" id="PRU00325"/>
    </source>
</evidence>
<reference evidence="3" key="1">
    <citation type="submission" date="2021-02" db="EMBL/GenBank/DDBJ databases">
        <authorList>
            <person name="Nowell W R."/>
        </authorList>
    </citation>
    <scope>NUCLEOTIDE SEQUENCE</scope>
    <source>
        <strain evidence="3">Ploen Becks lab</strain>
    </source>
</reference>
<dbReference type="Proteomes" id="UP000663879">
    <property type="component" value="Unassembled WGS sequence"/>
</dbReference>
<comment type="caution">
    <text evidence="3">The sequence shown here is derived from an EMBL/GenBank/DDBJ whole genome shotgun (WGS) entry which is preliminary data.</text>
</comment>
<dbReference type="GO" id="GO:0008270">
    <property type="term" value="F:zinc ion binding"/>
    <property type="evidence" value="ECO:0007669"/>
    <property type="project" value="UniProtKB-KW"/>
</dbReference>
<keyword evidence="1" id="KW-0863">Zinc-finger</keyword>
<keyword evidence="1" id="KW-0479">Metal-binding</keyword>
<dbReference type="PROSITE" id="PS50966">
    <property type="entry name" value="ZF_SWIM"/>
    <property type="match status" value="1"/>
</dbReference>
<accession>A0A814GXX2</accession>
<evidence type="ECO:0000313" key="3">
    <source>
        <dbReference type="EMBL" id="CAF1002882.1"/>
    </source>
</evidence>